<dbReference type="InterPro" id="IPR020598">
    <property type="entry name" value="rRNA_Ade_methylase_Trfase_N"/>
</dbReference>
<dbReference type="AlphaFoldDB" id="A0A2G6E5M7"/>
<comment type="similarity">
    <text evidence="7">Belongs to the class I-like SAM-binding methyltransferase superfamily. rRNA adenine N(6)-methyltransferase family. RsmA subfamily.</text>
</comment>
<evidence type="ECO:0000259" key="9">
    <source>
        <dbReference type="SMART" id="SM00650"/>
    </source>
</evidence>
<protein>
    <recommendedName>
        <fullName evidence="7">Ribosomal RNA small subunit methyltransferase A</fullName>
        <ecNumber evidence="7">2.1.1.182</ecNumber>
    </recommendedName>
    <alternativeName>
        <fullName evidence="7">16S rRNA (adenine(1518)-N(6)/adenine(1519)-N(6))-dimethyltransferase</fullName>
    </alternativeName>
    <alternativeName>
        <fullName evidence="7">16S rRNA dimethyladenosine transferase</fullName>
    </alternativeName>
    <alternativeName>
        <fullName evidence="7">16S rRNA dimethylase</fullName>
    </alternativeName>
    <alternativeName>
        <fullName evidence="7">S-adenosylmethionine-6-N', N'-adenosyl(rRNA) dimethyltransferase</fullName>
    </alternativeName>
</protein>
<proteinExistence type="inferred from homology"/>
<evidence type="ECO:0000256" key="2">
    <source>
        <dbReference type="ARBA" id="ARBA00022552"/>
    </source>
</evidence>
<evidence type="ECO:0000313" key="11">
    <source>
        <dbReference type="Proteomes" id="UP000229740"/>
    </source>
</evidence>
<keyword evidence="4 7" id="KW-0808">Transferase</keyword>
<evidence type="ECO:0000313" key="10">
    <source>
        <dbReference type="EMBL" id="PID57247.1"/>
    </source>
</evidence>
<comment type="subcellular location">
    <subcellularLocation>
        <location evidence="7">Cytoplasm</location>
    </subcellularLocation>
</comment>
<evidence type="ECO:0000256" key="8">
    <source>
        <dbReference type="PROSITE-ProRule" id="PRU01026"/>
    </source>
</evidence>
<dbReference type="InterPro" id="IPR023165">
    <property type="entry name" value="rRNA_Ade_diMease-like_C"/>
</dbReference>
<dbReference type="Gene3D" id="1.10.8.100">
    <property type="entry name" value="Ribosomal RNA adenine dimethylase-like, domain 2"/>
    <property type="match status" value="1"/>
</dbReference>
<keyword evidence="3 7" id="KW-0489">Methyltransferase</keyword>
<accession>A0A2G6E5M7</accession>
<reference evidence="10 11" key="1">
    <citation type="submission" date="2017-10" db="EMBL/GenBank/DDBJ databases">
        <title>Novel microbial diversity and functional potential in the marine mammal oral microbiome.</title>
        <authorList>
            <person name="Dudek N.K."/>
            <person name="Sun C.L."/>
            <person name="Burstein D."/>
            <person name="Kantor R.S."/>
            <person name="Aliaga Goltsman D.S."/>
            <person name="Bik E.M."/>
            <person name="Thomas B.C."/>
            <person name="Banfield J.F."/>
            <person name="Relman D.A."/>
        </authorList>
    </citation>
    <scope>NUCLEOTIDE SEQUENCE [LARGE SCALE GENOMIC DNA]</scope>
    <source>
        <strain evidence="10">DOLZORAL124_49_17</strain>
    </source>
</reference>
<evidence type="ECO:0000256" key="3">
    <source>
        <dbReference type="ARBA" id="ARBA00022603"/>
    </source>
</evidence>
<dbReference type="NCBIfam" id="TIGR00755">
    <property type="entry name" value="ksgA"/>
    <property type="match status" value="1"/>
</dbReference>
<evidence type="ECO:0000256" key="7">
    <source>
        <dbReference type="HAMAP-Rule" id="MF_00607"/>
    </source>
</evidence>
<feature type="binding site" evidence="7 8">
    <location>
        <position position="8"/>
    </location>
    <ligand>
        <name>S-adenosyl-L-methionine</name>
        <dbReference type="ChEBI" id="CHEBI:59789"/>
    </ligand>
</feature>
<feature type="binding site" evidence="7 8">
    <location>
        <position position="56"/>
    </location>
    <ligand>
        <name>S-adenosyl-L-methionine</name>
        <dbReference type="ChEBI" id="CHEBI:59789"/>
    </ligand>
</feature>
<keyword evidence="2 7" id="KW-0698">rRNA processing</keyword>
<dbReference type="PANTHER" id="PTHR11727">
    <property type="entry name" value="DIMETHYLADENOSINE TRANSFERASE"/>
    <property type="match status" value="1"/>
</dbReference>
<keyword evidence="1 7" id="KW-0963">Cytoplasm</keyword>
<dbReference type="PANTHER" id="PTHR11727:SF7">
    <property type="entry name" value="DIMETHYLADENOSINE TRANSFERASE-RELATED"/>
    <property type="match status" value="1"/>
</dbReference>
<evidence type="ECO:0000256" key="4">
    <source>
        <dbReference type="ARBA" id="ARBA00022679"/>
    </source>
</evidence>
<keyword evidence="5 7" id="KW-0949">S-adenosyl-L-methionine</keyword>
<dbReference type="EC" id="2.1.1.182" evidence="7"/>
<feature type="binding site" evidence="7 8">
    <location>
        <position position="35"/>
    </location>
    <ligand>
        <name>S-adenosyl-L-methionine</name>
        <dbReference type="ChEBI" id="CHEBI:59789"/>
    </ligand>
</feature>
<comment type="catalytic activity">
    <reaction evidence="7">
        <text>adenosine(1518)/adenosine(1519) in 16S rRNA + 4 S-adenosyl-L-methionine = N(6)-dimethyladenosine(1518)/N(6)-dimethyladenosine(1519) in 16S rRNA + 4 S-adenosyl-L-homocysteine + 4 H(+)</text>
        <dbReference type="Rhea" id="RHEA:19609"/>
        <dbReference type="Rhea" id="RHEA-COMP:10232"/>
        <dbReference type="Rhea" id="RHEA-COMP:10233"/>
        <dbReference type="ChEBI" id="CHEBI:15378"/>
        <dbReference type="ChEBI" id="CHEBI:57856"/>
        <dbReference type="ChEBI" id="CHEBI:59789"/>
        <dbReference type="ChEBI" id="CHEBI:74411"/>
        <dbReference type="ChEBI" id="CHEBI:74493"/>
        <dbReference type="EC" id="2.1.1.182"/>
    </reaction>
</comment>
<feature type="binding site" evidence="7 8">
    <location>
        <position position="106"/>
    </location>
    <ligand>
        <name>S-adenosyl-L-methionine</name>
        <dbReference type="ChEBI" id="CHEBI:59789"/>
    </ligand>
</feature>
<dbReference type="PROSITE" id="PS51689">
    <property type="entry name" value="SAM_RNA_A_N6_MT"/>
    <property type="match status" value="1"/>
</dbReference>
<dbReference type="PROSITE" id="PS01131">
    <property type="entry name" value="RRNA_A_DIMETH"/>
    <property type="match status" value="1"/>
</dbReference>
<dbReference type="Pfam" id="PF00398">
    <property type="entry name" value="RrnaAD"/>
    <property type="match status" value="1"/>
</dbReference>
<organism evidence="10 11">
    <name type="scientific">candidate division KSB3 bacterium</name>
    <dbReference type="NCBI Taxonomy" id="2044937"/>
    <lineage>
        <taxon>Bacteria</taxon>
        <taxon>candidate division KSB3</taxon>
    </lineage>
</organism>
<feature type="domain" description="Ribosomal RNA adenine methylase transferase N-terminal" evidence="9">
    <location>
        <begin position="15"/>
        <end position="191"/>
    </location>
</feature>
<name>A0A2G6E5M7_9BACT</name>
<dbReference type="GO" id="GO:0005829">
    <property type="term" value="C:cytosol"/>
    <property type="evidence" value="ECO:0007669"/>
    <property type="project" value="TreeGrafter"/>
</dbReference>
<evidence type="ECO:0000256" key="1">
    <source>
        <dbReference type="ARBA" id="ARBA00022490"/>
    </source>
</evidence>
<sequence>MRQRLGQHFLVDPRIVEGILAETQIAECDCVVEIGAGKGVLTEVLVSQARFVVAIEYDQKLTETLQARFAAVPDLRILHADARSMNYAELFQKEECLGRKMKVIANLPYYAATPILLSLFESARFVYSCTLMFQKEVAERISASPGSKAYGTLSVLAQYYSEVRYCFSVPPEAFCPPPKVDSAVVHLRFSETPRADVVDRAHFFTLVKAAFIQRRKTLKNALVKGPQPVCSRERLVAAFHDLGFDDRIRGENLSLHDFARLSNQLSARET</sequence>
<dbReference type="GO" id="GO:0003723">
    <property type="term" value="F:RNA binding"/>
    <property type="evidence" value="ECO:0007669"/>
    <property type="project" value="UniProtKB-UniRule"/>
</dbReference>
<comment type="caution">
    <text evidence="10">The sequence shown here is derived from an EMBL/GenBank/DDBJ whole genome shotgun (WGS) entry which is preliminary data.</text>
</comment>
<dbReference type="HAMAP" id="MF_00607">
    <property type="entry name" value="16SrRNA_methyltr_A"/>
    <property type="match status" value="1"/>
</dbReference>
<feature type="binding site" evidence="7 8">
    <location>
        <position position="81"/>
    </location>
    <ligand>
        <name>S-adenosyl-L-methionine</name>
        <dbReference type="ChEBI" id="CHEBI:59789"/>
    </ligand>
</feature>
<dbReference type="Proteomes" id="UP000229740">
    <property type="component" value="Unassembled WGS sequence"/>
</dbReference>
<feature type="binding site" evidence="7 8">
    <location>
        <position position="10"/>
    </location>
    <ligand>
        <name>S-adenosyl-L-methionine</name>
        <dbReference type="ChEBI" id="CHEBI:59789"/>
    </ligand>
</feature>
<dbReference type="SUPFAM" id="SSF53335">
    <property type="entry name" value="S-adenosyl-L-methionine-dependent methyltransferases"/>
    <property type="match status" value="1"/>
</dbReference>
<evidence type="ECO:0000256" key="6">
    <source>
        <dbReference type="ARBA" id="ARBA00022884"/>
    </source>
</evidence>
<dbReference type="InterPro" id="IPR011530">
    <property type="entry name" value="rRNA_adenine_dimethylase"/>
</dbReference>
<dbReference type="SMART" id="SM00650">
    <property type="entry name" value="rADc"/>
    <property type="match status" value="1"/>
</dbReference>
<evidence type="ECO:0000256" key="5">
    <source>
        <dbReference type="ARBA" id="ARBA00022691"/>
    </source>
</evidence>
<dbReference type="InterPro" id="IPR029063">
    <property type="entry name" value="SAM-dependent_MTases_sf"/>
</dbReference>
<gene>
    <name evidence="7 10" type="primary">rsmA</name>
    <name evidence="7" type="synonym">ksgA</name>
    <name evidence="10" type="ORF">CSB45_08455</name>
</gene>
<dbReference type="Gene3D" id="3.40.50.150">
    <property type="entry name" value="Vaccinia Virus protein VP39"/>
    <property type="match status" value="1"/>
</dbReference>
<dbReference type="FunFam" id="3.40.50.150:FF:000023">
    <property type="entry name" value="Ribosomal RNA small subunit methyltransferase A"/>
    <property type="match status" value="1"/>
</dbReference>
<dbReference type="GO" id="GO:0052908">
    <property type="term" value="F:16S rRNA (adenine(1518)-N(6)/adenine(1519)-N(6))-dimethyltransferase activity"/>
    <property type="evidence" value="ECO:0007669"/>
    <property type="project" value="UniProtKB-EC"/>
</dbReference>
<keyword evidence="6 7" id="KW-0694">RNA-binding</keyword>
<dbReference type="InterPro" id="IPR001737">
    <property type="entry name" value="KsgA/Erm"/>
</dbReference>
<comment type="function">
    <text evidence="7">Specifically dimethylates two adjacent adenosines (A1518 and A1519) in the loop of a conserved hairpin near the 3'-end of 16S rRNA in the 30S particle. May play a critical role in biogenesis of 30S subunits.</text>
</comment>
<dbReference type="InterPro" id="IPR020596">
    <property type="entry name" value="rRNA_Ade_Mease_Trfase_CS"/>
</dbReference>
<dbReference type="EMBL" id="PDPS01000028">
    <property type="protein sequence ID" value="PID57247.1"/>
    <property type="molecule type" value="Genomic_DNA"/>
</dbReference>
<dbReference type="CDD" id="cd02440">
    <property type="entry name" value="AdoMet_MTases"/>
    <property type="match status" value="1"/>
</dbReference>